<gene>
    <name evidence="4" type="ORF">BZA70DRAFT_282245</name>
</gene>
<organism evidence="4 5">
    <name type="scientific">Myxozyma melibiosi</name>
    <dbReference type="NCBI Taxonomy" id="54550"/>
    <lineage>
        <taxon>Eukaryota</taxon>
        <taxon>Fungi</taxon>
        <taxon>Dikarya</taxon>
        <taxon>Ascomycota</taxon>
        <taxon>Saccharomycotina</taxon>
        <taxon>Lipomycetes</taxon>
        <taxon>Lipomycetales</taxon>
        <taxon>Lipomycetaceae</taxon>
        <taxon>Myxozyma</taxon>
    </lineage>
</organism>
<dbReference type="Pfam" id="PF07985">
    <property type="entry name" value="SRR1"/>
    <property type="match status" value="1"/>
</dbReference>
<proteinExistence type="inferred from homology"/>
<dbReference type="GeneID" id="90038764"/>
<comment type="caution">
    <text evidence="4">The sequence shown here is derived from an EMBL/GenBank/DDBJ whole genome shotgun (WGS) entry which is preliminary data.</text>
</comment>
<accession>A0ABR1F409</accession>
<dbReference type="InterPro" id="IPR012942">
    <property type="entry name" value="SRR1-like"/>
</dbReference>
<evidence type="ECO:0000313" key="5">
    <source>
        <dbReference type="Proteomes" id="UP001498771"/>
    </source>
</evidence>
<feature type="compositionally biased region" description="Basic residues" evidence="2">
    <location>
        <begin position="84"/>
        <end position="100"/>
    </location>
</feature>
<feature type="compositionally biased region" description="Basic and acidic residues" evidence="2">
    <location>
        <begin position="72"/>
        <end position="83"/>
    </location>
</feature>
<dbReference type="PANTHER" id="PTHR28626">
    <property type="entry name" value="SRR1-LIKE PROTEIN"/>
    <property type="match status" value="1"/>
</dbReference>
<dbReference type="RefSeq" id="XP_064766896.1">
    <property type="nucleotide sequence ID" value="XM_064913252.1"/>
</dbReference>
<sequence length="353" mass="39483">MAPLIVSQSTDNAELLACSQALDAAALREREQFTLVVSKSRRKRDGSNKPSDSSSAVHGGSRLVNDAQQIESDSKDAQRDGVRQSRRRKNAQSSKYKARAPRTADDYVSLVHHQLGLLKRQKIFHQTLLGSENERTVDSVLFQALGNKASEVSHIRCLALGRITESDYSAMQLALLLAIKEAFGLRNITTTISCYDPDFTPLDIETLEKLEISVEVDDPGEEAKLVDESYGAEGSDNAKDSEDILRVTGKREATLYYMPHAPIGLVDKIMGLPGVRFVLGNDVLGYKDRLWGKVELMHPSLRKVISDCLDVTSETDESRSNHDRWARERLNDGLARDESWWMSVNDLAMHWRV</sequence>
<reference evidence="4 5" key="1">
    <citation type="submission" date="2024-03" db="EMBL/GenBank/DDBJ databases">
        <title>Genome-scale model development and genomic sequencing of the oleaginous clade Lipomyces.</title>
        <authorList>
            <consortium name="Lawrence Berkeley National Laboratory"/>
            <person name="Czajka J.J."/>
            <person name="Han Y."/>
            <person name="Kim J."/>
            <person name="Mondo S.J."/>
            <person name="Hofstad B.A."/>
            <person name="Robles A."/>
            <person name="Haridas S."/>
            <person name="Riley R."/>
            <person name="LaButti K."/>
            <person name="Pangilinan J."/>
            <person name="Andreopoulos W."/>
            <person name="Lipzen A."/>
            <person name="Yan J."/>
            <person name="Wang M."/>
            <person name="Ng V."/>
            <person name="Grigoriev I.V."/>
            <person name="Spatafora J.W."/>
            <person name="Magnuson J.K."/>
            <person name="Baker S.E."/>
            <person name="Pomraning K.R."/>
        </authorList>
    </citation>
    <scope>NUCLEOTIDE SEQUENCE [LARGE SCALE GENOMIC DNA]</scope>
    <source>
        <strain evidence="4 5">Phaff 52-87</strain>
    </source>
</reference>
<dbReference type="InterPro" id="IPR040044">
    <property type="entry name" value="SRR1L"/>
</dbReference>
<evidence type="ECO:0000256" key="1">
    <source>
        <dbReference type="ARBA" id="ARBA00009856"/>
    </source>
</evidence>
<comment type="similarity">
    <text evidence="1">Belongs to the SRR1 family.</text>
</comment>
<feature type="domain" description="SRR1-like" evidence="3">
    <location>
        <begin position="147"/>
        <end position="351"/>
    </location>
</feature>
<dbReference type="PANTHER" id="PTHR28626:SF3">
    <property type="entry name" value="SRR1-LIKE PROTEIN"/>
    <property type="match status" value="1"/>
</dbReference>
<evidence type="ECO:0000256" key="2">
    <source>
        <dbReference type="SAM" id="MobiDB-lite"/>
    </source>
</evidence>
<keyword evidence="5" id="KW-1185">Reference proteome</keyword>
<evidence type="ECO:0000259" key="3">
    <source>
        <dbReference type="Pfam" id="PF07985"/>
    </source>
</evidence>
<evidence type="ECO:0000313" key="4">
    <source>
        <dbReference type="EMBL" id="KAK7203863.1"/>
    </source>
</evidence>
<feature type="region of interest" description="Disordered" evidence="2">
    <location>
        <begin position="38"/>
        <end position="100"/>
    </location>
</feature>
<dbReference type="EMBL" id="JBBJBU010000010">
    <property type="protein sequence ID" value="KAK7203863.1"/>
    <property type="molecule type" value="Genomic_DNA"/>
</dbReference>
<name>A0ABR1F409_9ASCO</name>
<protein>
    <recommendedName>
        <fullName evidence="3">SRR1-like domain-containing protein</fullName>
    </recommendedName>
</protein>
<dbReference type="Proteomes" id="UP001498771">
    <property type="component" value="Unassembled WGS sequence"/>
</dbReference>